<dbReference type="InterPro" id="IPR015856">
    <property type="entry name" value="ABC_transpr_CbiO/EcfA_su"/>
</dbReference>
<evidence type="ECO:0000313" key="12">
    <source>
        <dbReference type="EMBL" id="MDT8903518.1"/>
    </source>
</evidence>
<dbReference type="PANTHER" id="PTHR43553">
    <property type="entry name" value="HEAVY METAL TRANSPORTER"/>
    <property type="match status" value="1"/>
</dbReference>
<dbReference type="NCBIfam" id="TIGR01166">
    <property type="entry name" value="cbiO"/>
    <property type="match status" value="1"/>
</dbReference>
<evidence type="ECO:0000256" key="9">
    <source>
        <dbReference type="ARBA" id="ARBA00025157"/>
    </source>
</evidence>
<sequence length="282" mass="29587">MAATPLIAADNVTFRYRPGNLALDGATLAIPAGSRVALVGPNGAGKSTLFLHINAILRPVAGQLSYKGQPYSYGRGFLAALRQKVGLVFQDPDTQLFAGNVLDDVIFGPMNMGLTAEEARRRAEAALESVGMLEHRTAPVHFLSQGQKKRVAIAGVLAMEPEALVMDEPTAGLDYPGLTSLRETLAMLHAAGKTLLVATHDIDWAWNWADLVYVLAAGRMVAAGSPADILARADHAALGFARPILADVAAALGDRSILPAGVVPRSVGELAALLAGRQNGQK</sequence>
<evidence type="ECO:0000313" key="13">
    <source>
        <dbReference type="Proteomes" id="UP001254848"/>
    </source>
</evidence>
<protein>
    <recommendedName>
        <fullName evidence="10">ABC transporter ATP-binding protein</fullName>
    </recommendedName>
</protein>
<evidence type="ECO:0000256" key="6">
    <source>
        <dbReference type="ARBA" id="ARBA00022840"/>
    </source>
</evidence>
<comment type="similarity">
    <text evidence="2 10">Belongs to the ABC transporter superfamily.</text>
</comment>
<dbReference type="InterPro" id="IPR050095">
    <property type="entry name" value="ECF_ABC_transporter_ATP-bd"/>
</dbReference>
<name>A0ABU3P3B4_9FIRM</name>
<dbReference type="EMBL" id="JAUOZS010000001">
    <property type="protein sequence ID" value="MDT8903518.1"/>
    <property type="molecule type" value="Genomic_DNA"/>
</dbReference>
<dbReference type="InterPro" id="IPR005876">
    <property type="entry name" value="Co_trans_ATP-bd"/>
</dbReference>
<keyword evidence="13" id="KW-1185">Reference proteome</keyword>
<evidence type="ECO:0000256" key="10">
    <source>
        <dbReference type="RuleBase" id="RU364103"/>
    </source>
</evidence>
<dbReference type="CDD" id="cd03225">
    <property type="entry name" value="ABC_cobalt_CbiO_domain1"/>
    <property type="match status" value="1"/>
</dbReference>
<organism evidence="12 13">
    <name type="scientific">Anaeroselena agilis</name>
    <dbReference type="NCBI Taxonomy" id="3063788"/>
    <lineage>
        <taxon>Bacteria</taxon>
        <taxon>Bacillati</taxon>
        <taxon>Bacillota</taxon>
        <taxon>Negativicutes</taxon>
        <taxon>Acetonemataceae</taxon>
        <taxon>Anaeroselena</taxon>
    </lineage>
</organism>
<reference evidence="12 13" key="1">
    <citation type="submission" date="2023-07" db="EMBL/GenBank/DDBJ databases">
        <title>The novel representative of Negativicutes class, Anaeroselena agilis gen. nov. sp. nov.</title>
        <authorList>
            <person name="Prokofeva M.I."/>
            <person name="Elcheninov A.G."/>
            <person name="Klyukina A."/>
            <person name="Kublanov I.V."/>
            <person name="Frolov E.N."/>
            <person name="Podosokorskaya O.A."/>
        </authorList>
    </citation>
    <scope>NUCLEOTIDE SEQUENCE [LARGE SCALE GENOMIC DNA]</scope>
    <source>
        <strain evidence="12 13">4137-cl</strain>
    </source>
</reference>
<feature type="domain" description="ABC transporter" evidence="11">
    <location>
        <begin position="7"/>
        <end position="242"/>
    </location>
</feature>
<comment type="caution">
    <text evidence="12">The sequence shown here is derived from an EMBL/GenBank/DDBJ whole genome shotgun (WGS) entry which is preliminary data.</text>
</comment>
<keyword evidence="4 10" id="KW-1003">Cell membrane</keyword>
<keyword evidence="3 10" id="KW-0813">Transport</keyword>
<keyword evidence="6 10" id="KW-0067">ATP-binding</keyword>
<dbReference type="PANTHER" id="PTHR43553:SF24">
    <property type="entry name" value="ENERGY-COUPLING FACTOR TRANSPORTER ATP-BINDING PROTEIN ECFA1"/>
    <property type="match status" value="1"/>
</dbReference>
<comment type="subcellular location">
    <subcellularLocation>
        <location evidence="1 10">Cell membrane</location>
        <topology evidence="1 10">Peripheral membrane protein</topology>
    </subcellularLocation>
</comment>
<dbReference type="PROSITE" id="PS50893">
    <property type="entry name" value="ABC_TRANSPORTER_2"/>
    <property type="match status" value="1"/>
</dbReference>
<dbReference type="Pfam" id="PF00005">
    <property type="entry name" value="ABC_tran"/>
    <property type="match status" value="1"/>
</dbReference>
<dbReference type="Proteomes" id="UP001254848">
    <property type="component" value="Unassembled WGS sequence"/>
</dbReference>
<evidence type="ECO:0000256" key="7">
    <source>
        <dbReference type="ARBA" id="ARBA00022967"/>
    </source>
</evidence>
<dbReference type="PROSITE" id="PS00211">
    <property type="entry name" value="ABC_TRANSPORTER_1"/>
    <property type="match status" value="1"/>
</dbReference>
<dbReference type="SMART" id="SM00382">
    <property type="entry name" value="AAA"/>
    <property type="match status" value="1"/>
</dbReference>
<evidence type="ECO:0000256" key="2">
    <source>
        <dbReference type="ARBA" id="ARBA00005417"/>
    </source>
</evidence>
<evidence type="ECO:0000256" key="5">
    <source>
        <dbReference type="ARBA" id="ARBA00022741"/>
    </source>
</evidence>
<proteinExistence type="inferred from homology"/>
<dbReference type="InterPro" id="IPR003439">
    <property type="entry name" value="ABC_transporter-like_ATP-bd"/>
</dbReference>
<evidence type="ECO:0000256" key="8">
    <source>
        <dbReference type="ARBA" id="ARBA00023136"/>
    </source>
</evidence>
<dbReference type="Gene3D" id="3.40.50.300">
    <property type="entry name" value="P-loop containing nucleotide triphosphate hydrolases"/>
    <property type="match status" value="1"/>
</dbReference>
<dbReference type="SUPFAM" id="SSF52540">
    <property type="entry name" value="P-loop containing nucleoside triphosphate hydrolases"/>
    <property type="match status" value="1"/>
</dbReference>
<evidence type="ECO:0000259" key="11">
    <source>
        <dbReference type="PROSITE" id="PS50893"/>
    </source>
</evidence>
<keyword evidence="8 10" id="KW-0472">Membrane</keyword>
<evidence type="ECO:0000256" key="1">
    <source>
        <dbReference type="ARBA" id="ARBA00004202"/>
    </source>
</evidence>
<dbReference type="InterPro" id="IPR027417">
    <property type="entry name" value="P-loop_NTPase"/>
</dbReference>
<comment type="function">
    <text evidence="10">Part of an ABC transporter complex. Responsible for energy coupling to the transport system.</text>
</comment>
<evidence type="ECO:0000256" key="3">
    <source>
        <dbReference type="ARBA" id="ARBA00022448"/>
    </source>
</evidence>
<dbReference type="GO" id="GO:0005524">
    <property type="term" value="F:ATP binding"/>
    <property type="evidence" value="ECO:0007669"/>
    <property type="project" value="UniProtKB-KW"/>
</dbReference>
<keyword evidence="7" id="KW-1278">Translocase</keyword>
<evidence type="ECO:0000256" key="4">
    <source>
        <dbReference type="ARBA" id="ARBA00022475"/>
    </source>
</evidence>
<dbReference type="InterPro" id="IPR017871">
    <property type="entry name" value="ABC_transporter-like_CS"/>
</dbReference>
<comment type="function">
    <text evidence="9">Probably part of an ABC transporter complex. Responsible for energy coupling to the transport system.</text>
</comment>
<dbReference type="InterPro" id="IPR003593">
    <property type="entry name" value="AAA+_ATPase"/>
</dbReference>
<gene>
    <name evidence="12" type="ORF">Q4T40_20005</name>
</gene>
<accession>A0ABU3P3B4</accession>
<keyword evidence="5 10" id="KW-0547">Nucleotide-binding</keyword>
<dbReference type="RefSeq" id="WP_413781973.1">
    <property type="nucleotide sequence ID" value="NZ_JAUOZS010000001.1"/>
</dbReference>